<dbReference type="KEGG" id="reo:HUE58_00520"/>
<evidence type="ECO:0000256" key="1">
    <source>
        <dbReference type="SAM" id="MobiDB-lite"/>
    </source>
</evidence>
<protein>
    <submittedName>
        <fullName evidence="2">Uncharacterized protein</fullName>
    </submittedName>
</protein>
<keyword evidence="3" id="KW-1185">Reference proteome</keyword>
<gene>
    <name evidence="2" type="ORF">HUE58_00520</name>
</gene>
<dbReference type="Proteomes" id="UP000509429">
    <property type="component" value="Chromosome"/>
</dbReference>
<organism evidence="2 3">
    <name type="scientific">Candidatus Ruthia endofausta</name>
    <dbReference type="NCBI Taxonomy" id="2738852"/>
    <lineage>
        <taxon>Bacteria</taxon>
        <taxon>Pseudomonadati</taxon>
        <taxon>Pseudomonadota</taxon>
        <taxon>Gammaproteobacteria</taxon>
        <taxon>Candidatus Pseudothioglobaceae</taxon>
        <taxon>Candidatus Ruthturnera</taxon>
    </lineage>
</organism>
<dbReference type="EMBL" id="CP054490">
    <property type="protein sequence ID" value="QKQ23713.1"/>
    <property type="molecule type" value="Genomic_DNA"/>
</dbReference>
<accession>A0A6N0HN11</accession>
<dbReference type="RefSeq" id="WP_174605153.1">
    <property type="nucleotide sequence ID" value="NZ_CP054490.1"/>
</dbReference>
<name>A0A6N0HN11_9GAMM</name>
<reference evidence="2 3" key="1">
    <citation type="submission" date="2020-05" db="EMBL/GenBank/DDBJ databases">
        <title>Horizontal transmission and recombination maintain forever young bacterial symbiont genomes.</title>
        <authorList>
            <person name="Russell S.L."/>
            <person name="Pepper-Tunick E."/>
            <person name="Svedberg J."/>
            <person name="Byrne A."/>
            <person name="Ruelas Castillo J."/>
            <person name="Vollmers C."/>
            <person name="Beinart R.A."/>
            <person name="Corbett-Detig R."/>
        </authorList>
    </citation>
    <scope>NUCLEOTIDE SEQUENCE [LARGE SCALE GENOMIC DNA]</scope>
    <source>
        <strain evidence="2">JDF_Ridge</strain>
    </source>
</reference>
<evidence type="ECO:0000313" key="3">
    <source>
        <dbReference type="Proteomes" id="UP000509429"/>
    </source>
</evidence>
<evidence type="ECO:0000313" key="2">
    <source>
        <dbReference type="EMBL" id="QKQ23713.1"/>
    </source>
</evidence>
<dbReference type="AlphaFoldDB" id="A0A6N0HN11"/>
<sequence>MLDVADGKTPTLKHNVNQTSSGMGIGMMSRMMNRDKDLTIFQIDALSAQTSNRSIPNQLITHQLMPPNVNERLMTLQMRIWDQ</sequence>
<feature type="region of interest" description="Disordered" evidence="1">
    <location>
        <begin position="1"/>
        <end position="26"/>
    </location>
</feature>
<proteinExistence type="predicted"/>